<comment type="caution">
    <text evidence="1">The sequence shown here is derived from an EMBL/GenBank/DDBJ whole genome shotgun (WGS) entry which is preliminary data.</text>
</comment>
<dbReference type="EMBL" id="QRBI01000104">
    <property type="protein sequence ID" value="RMC15014.1"/>
    <property type="molecule type" value="Genomic_DNA"/>
</dbReference>
<accession>A0A3M0KUD9</accession>
<name>A0A3M0KUD9_HIRRU</name>
<protein>
    <submittedName>
        <fullName evidence="1">Uncharacterized protein</fullName>
    </submittedName>
</protein>
<gene>
    <name evidence="1" type="ORF">DUI87_07193</name>
</gene>
<dbReference type="AlphaFoldDB" id="A0A3M0KUD9"/>
<organism evidence="1 2">
    <name type="scientific">Hirundo rustica rustica</name>
    <dbReference type="NCBI Taxonomy" id="333673"/>
    <lineage>
        <taxon>Eukaryota</taxon>
        <taxon>Metazoa</taxon>
        <taxon>Chordata</taxon>
        <taxon>Craniata</taxon>
        <taxon>Vertebrata</taxon>
        <taxon>Euteleostomi</taxon>
        <taxon>Archelosauria</taxon>
        <taxon>Archosauria</taxon>
        <taxon>Dinosauria</taxon>
        <taxon>Saurischia</taxon>
        <taxon>Theropoda</taxon>
        <taxon>Coelurosauria</taxon>
        <taxon>Aves</taxon>
        <taxon>Neognathae</taxon>
        <taxon>Neoaves</taxon>
        <taxon>Telluraves</taxon>
        <taxon>Australaves</taxon>
        <taxon>Passeriformes</taxon>
        <taxon>Sylvioidea</taxon>
        <taxon>Hirundinidae</taxon>
        <taxon>Hirundo</taxon>
    </lineage>
</organism>
<sequence>MKKLSMYQKYALAAQKAKRIPGCIKTSAASRSKEAISLLCSCKTPPQWSSLGNLENFQLTENWQTLSEFNTGKKEDTRNYKPVSLTSVAVKVMEKIILGDMHIDFEDVALSMKHS</sequence>
<proteinExistence type="predicted"/>
<evidence type="ECO:0000313" key="2">
    <source>
        <dbReference type="Proteomes" id="UP000269221"/>
    </source>
</evidence>
<keyword evidence="2" id="KW-1185">Reference proteome</keyword>
<dbReference type="Proteomes" id="UP000269221">
    <property type="component" value="Unassembled WGS sequence"/>
</dbReference>
<reference evidence="1 2" key="1">
    <citation type="submission" date="2018-07" db="EMBL/GenBank/DDBJ databases">
        <title>A high quality draft genome assembly of the barn swallow (H. rustica rustica).</title>
        <authorList>
            <person name="Formenti G."/>
            <person name="Chiara M."/>
            <person name="Poveda L."/>
            <person name="Francoijs K.-J."/>
            <person name="Bonisoli-Alquati A."/>
            <person name="Canova L."/>
            <person name="Gianfranceschi L."/>
            <person name="Horner D.S."/>
            <person name="Saino N."/>
        </authorList>
    </citation>
    <scope>NUCLEOTIDE SEQUENCE [LARGE SCALE GENOMIC DNA]</scope>
    <source>
        <strain evidence="1">Chelidonia</strain>
        <tissue evidence="1">Blood</tissue>
    </source>
</reference>
<evidence type="ECO:0000313" key="1">
    <source>
        <dbReference type="EMBL" id="RMC15014.1"/>
    </source>
</evidence>